<feature type="transmembrane region" description="Helical" evidence="1">
    <location>
        <begin position="253"/>
        <end position="274"/>
    </location>
</feature>
<feature type="transmembrane region" description="Helical" evidence="1">
    <location>
        <begin position="20"/>
        <end position="42"/>
    </location>
</feature>
<name>A0A2N5ZH38_MUIH1</name>
<dbReference type="EMBL" id="PKTG01000077">
    <property type="protein sequence ID" value="PLX17933.1"/>
    <property type="molecule type" value="Genomic_DNA"/>
</dbReference>
<organism evidence="2 3">
    <name type="scientific">Muiribacterium halophilum</name>
    <dbReference type="NCBI Taxonomy" id="2053465"/>
    <lineage>
        <taxon>Bacteria</taxon>
        <taxon>Candidatus Muiribacteriota</taxon>
        <taxon>Candidatus Muiribacteriia</taxon>
        <taxon>Candidatus Muiribacteriales</taxon>
        <taxon>Candidatus Muiribacteriaceae</taxon>
        <taxon>Candidatus Muiribacterium</taxon>
    </lineage>
</organism>
<comment type="caution">
    <text evidence="2">The sequence shown here is derived from an EMBL/GenBank/DDBJ whole genome shotgun (WGS) entry which is preliminary data.</text>
</comment>
<evidence type="ECO:0000313" key="2">
    <source>
        <dbReference type="EMBL" id="PLX17933.1"/>
    </source>
</evidence>
<gene>
    <name evidence="2" type="ORF">C0601_06020</name>
</gene>
<dbReference type="AlphaFoldDB" id="A0A2N5ZH38"/>
<protein>
    <submittedName>
        <fullName evidence="2">Uncharacterized protein</fullName>
    </submittedName>
</protein>
<keyword evidence="1" id="KW-0812">Transmembrane</keyword>
<sequence length="287" mass="33239">MTSSCQVKTKKSRIQKRLNILILTPVLLAFISLLIFSIFNYYRFTQRTIDENMEATWKIFTRVFNDEIANLHRMNRIMVKDKGFIDSLKNNDLYATMGKMSDLLSDLALKEKNVKVVLFDKNWKKIAGIPGEFNISPPESSTENILIGQKYQIKNNGLYNISFNPVFDDDGTVIANQLLVLPIDRSFFSYLKNRFKGELVLKIGSDTVFTTIEKDVSELSDNQYREFDFDNIKDAKLFVVYQVDFLDSWVRNYRLAIIIVFAIIFIISLLISSIGSKQFTRPIMNLV</sequence>
<keyword evidence="1" id="KW-1133">Transmembrane helix</keyword>
<proteinExistence type="predicted"/>
<keyword evidence="1" id="KW-0472">Membrane</keyword>
<evidence type="ECO:0000256" key="1">
    <source>
        <dbReference type="SAM" id="Phobius"/>
    </source>
</evidence>
<evidence type="ECO:0000313" key="3">
    <source>
        <dbReference type="Proteomes" id="UP000234857"/>
    </source>
</evidence>
<dbReference type="Proteomes" id="UP000234857">
    <property type="component" value="Unassembled WGS sequence"/>
</dbReference>
<accession>A0A2N5ZH38</accession>
<reference evidence="2 3" key="1">
    <citation type="submission" date="2017-11" db="EMBL/GenBank/DDBJ databases">
        <title>Genome-resolved metagenomics identifies genetic mobility, metabolic interactions, and unexpected diversity in perchlorate-reducing communities.</title>
        <authorList>
            <person name="Barnum T.P."/>
            <person name="Figueroa I.A."/>
            <person name="Carlstrom C.I."/>
            <person name="Lucas L.N."/>
            <person name="Engelbrektson A.L."/>
            <person name="Coates J.D."/>
        </authorList>
    </citation>
    <scope>NUCLEOTIDE SEQUENCE [LARGE SCALE GENOMIC DNA]</scope>
    <source>
        <strain evidence="2">BM706</strain>
    </source>
</reference>